<dbReference type="InterPro" id="IPR000965">
    <property type="entry name" value="GPR_dom"/>
</dbReference>
<evidence type="ECO:0000313" key="10">
    <source>
        <dbReference type="Proteomes" id="UP000240509"/>
    </source>
</evidence>
<dbReference type="HAMAP" id="MF_00412">
    <property type="entry name" value="ProA"/>
    <property type="match status" value="1"/>
</dbReference>
<dbReference type="OrthoDB" id="9809970at2"/>
<comment type="caution">
    <text evidence="9">The sequence shown here is derived from an EMBL/GenBank/DDBJ whole genome shotgun (WGS) entry which is preliminary data.</text>
</comment>
<feature type="domain" description="Aldehyde dehydrogenase" evidence="8">
    <location>
        <begin position="5"/>
        <end position="277"/>
    </location>
</feature>
<keyword evidence="10" id="KW-1185">Reference proteome</keyword>
<dbReference type="Gene3D" id="3.40.309.10">
    <property type="entry name" value="Aldehyde Dehydrogenase, Chain A, domain 2"/>
    <property type="match status" value="1"/>
</dbReference>
<evidence type="ECO:0000256" key="5">
    <source>
        <dbReference type="ARBA" id="ARBA00023002"/>
    </source>
</evidence>
<dbReference type="InterPro" id="IPR016163">
    <property type="entry name" value="Ald_DH_C"/>
</dbReference>
<keyword evidence="4 7" id="KW-0521">NADP</keyword>
<evidence type="ECO:0000256" key="7">
    <source>
        <dbReference type="HAMAP-Rule" id="MF_00412"/>
    </source>
</evidence>
<organism evidence="9 10">
    <name type="scientific">Alkalicoccus saliphilus</name>
    <dbReference type="NCBI Taxonomy" id="200989"/>
    <lineage>
        <taxon>Bacteria</taxon>
        <taxon>Bacillati</taxon>
        <taxon>Bacillota</taxon>
        <taxon>Bacilli</taxon>
        <taxon>Bacillales</taxon>
        <taxon>Bacillaceae</taxon>
        <taxon>Alkalicoccus</taxon>
    </lineage>
</organism>
<dbReference type="CDD" id="cd07079">
    <property type="entry name" value="ALDH_F18-19_ProA-GPR"/>
    <property type="match status" value="1"/>
</dbReference>
<dbReference type="InterPro" id="IPR015590">
    <property type="entry name" value="Aldehyde_DH_dom"/>
</dbReference>
<dbReference type="NCBIfam" id="TIGR00407">
    <property type="entry name" value="proA"/>
    <property type="match status" value="1"/>
</dbReference>
<dbReference type="InterPro" id="IPR016162">
    <property type="entry name" value="Ald_DH_N"/>
</dbReference>
<dbReference type="GO" id="GO:0005737">
    <property type="term" value="C:cytoplasm"/>
    <property type="evidence" value="ECO:0007669"/>
    <property type="project" value="UniProtKB-SubCell"/>
</dbReference>
<keyword evidence="7" id="KW-0963">Cytoplasm</keyword>
<evidence type="ECO:0000313" key="9">
    <source>
        <dbReference type="EMBL" id="PTL39549.1"/>
    </source>
</evidence>
<evidence type="ECO:0000256" key="3">
    <source>
        <dbReference type="ARBA" id="ARBA00022650"/>
    </source>
</evidence>
<evidence type="ECO:0000256" key="1">
    <source>
        <dbReference type="ARBA" id="ARBA00004985"/>
    </source>
</evidence>
<comment type="function">
    <text evidence="7">Catalyzes the NADPH-dependent reduction of L-glutamate 5-phosphate into L-glutamate 5-semialdehyde and phosphate. The product spontaneously undergoes cyclization to form 1-pyrroline-5-carboxylate.</text>
</comment>
<proteinExistence type="inferred from homology"/>
<dbReference type="EMBL" id="PZJJ01000006">
    <property type="protein sequence ID" value="PTL39549.1"/>
    <property type="molecule type" value="Genomic_DNA"/>
</dbReference>
<evidence type="ECO:0000256" key="4">
    <source>
        <dbReference type="ARBA" id="ARBA00022857"/>
    </source>
</evidence>
<dbReference type="EC" id="1.2.1.41" evidence="7"/>
<protein>
    <recommendedName>
        <fullName evidence="7">Gamma-glutamyl phosphate reductase</fullName>
        <shortName evidence="7">GPR</shortName>
        <ecNumber evidence="7">1.2.1.41</ecNumber>
    </recommendedName>
    <alternativeName>
        <fullName evidence="7">Glutamate-5-semialdehyde dehydrogenase</fullName>
    </alternativeName>
    <alternativeName>
        <fullName evidence="7">Glutamyl-gamma-semialdehyde dehydrogenase</fullName>
        <shortName evidence="7">GSA dehydrogenase</shortName>
    </alternativeName>
</protein>
<accession>A0A2T4U825</accession>
<dbReference type="GO" id="GO:0004350">
    <property type="term" value="F:glutamate-5-semialdehyde dehydrogenase activity"/>
    <property type="evidence" value="ECO:0007669"/>
    <property type="project" value="UniProtKB-UniRule"/>
</dbReference>
<dbReference type="PANTHER" id="PTHR11063:SF8">
    <property type="entry name" value="DELTA-1-PYRROLINE-5-CARBOXYLATE SYNTHASE"/>
    <property type="match status" value="1"/>
</dbReference>
<dbReference type="GO" id="GO:0050661">
    <property type="term" value="F:NADP binding"/>
    <property type="evidence" value="ECO:0007669"/>
    <property type="project" value="InterPro"/>
</dbReference>
<gene>
    <name evidence="7" type="primary">proA</name>
    <name evidence="9" type="ORF">C6Y45_05775</name>
</gene>
<dbReference type="GO" id="GO:0055129">
    <property type="term" value="P:L-proline biosynthetic process"/>
    <property type="evidence" value="ECO:0007669"/>
    <property type="project" value="UniProtKB-UniRule"/>
</dbReference>
<dbReference type="AlphaFoldDB" id="A0A2T4U825"/>
<evidence type="ECO:0000256" key="2">
    <source>
        <dbReference type="ARBA" id="ARBA00022605"/>
    </source>
</evidence>
<evidence type="ECO:0000259" key="8">
    <source>
        <dbReference type="Pfam" id="PF00171"/>
    </source>
</evidence>
<keyword evidence="3 7" id="KW-0641">Proline biosynthesis</keyword>
<dbReference type="Proteomes" id="UP000240509">
    <property type="component" value="Unassembled WGS sequence"/>
</dbReference>
<dbReference type="UniPathway" id="UPA00098">
    <property type="reaction ID" value="UER00360"/>
</dbReference>
<dbReference type="InterPro" id="IPR016161">
    <property type="entry name" value="Ald_DH/histidinol_DH"/>
</dbReference>
<comment type="catalytic activity">
    <reaction evidence="6 7">
        <text>L-glutamate 5-semialdehyde + phosphate + NADP(+) = L-glutamyl 5-phosphate + NADPH + H(+)</text>
        <dbReference type="Rhea" id="RHEA:19541"/>
        <dbReference type="ChEBI" id="CHEBI:15378"/>
        <dbReference type="ChEBI" id="CHEBI:43474"/>
        <dbReference type="ChEBI" id="CHEBI:57783"/>
        <dbReference type="ChEBI" id="CHEBI:58066"/>
        <dbReference type="ChEBI" id="CHEBI:58274"/>
        <dbReference type="ChEBI" id="CHEBI:58349"/>
        <dbReference type="EC" id="1.2.1.41"/>
    </reaction>
</comment>
<comment type="similarity">
    <text evidence="7">Belongs to the gamma-glutamyl phosphate reductase family.</text>
</comment>
<dbReference type="NCBIfam" id="NF001221">
    <property type="entry name" value="PRK00197.1"/>
    <property type="match status" value="1"/>
</dbReference>
<dbReference type="Pfam" id="PF00171">
    <property type="entry name" value="Aldedh"/>
    <property type="match status" value="1"/>
</dbReference>
<dbReference type="PIRSF" id="PIRSF000151">
    <property type="entry name" value="GPR"/>
    <property type="match status" value="1"/>
</dbReference>
<keyword evidence="2 7" id="KW-0028">Amino-acid biosynthesis</keyword>
<evidence type="ECO:0000256" key="6">
    <source>
        <dbReference type="ARBA" id="ARBA00049024"/>
    </source>
</evidence>
<dbReference type="PANTHER" id="PTHR11063">
    <property type="entry name" value="GLUTAMATE SEMIALDEHYDE DEHYDROGENASE"/>
    <property type="match status" value="1"/>
</dbReference>
<sequence length="424" mass="46066">MQNEVLSKAQKAKSISSTLAGFTQEDRSALLLTIADKLNENAAYILQENSRDVEQAKKNKVSDALIDRLRLNEERLKAITEAVRDIASLPDPTGEILWEEDRPNGLHIKQVRVPIGVIGVIYEARPNVTVDISSLALKTGNTVLLRGSSSTIHSNKAITSVIQKALETSGFPPESVQLIENTDRTLTKSLFTAREYIDVIIPRGGKALIDTVVRESEVPVIETGAGNCHIYIDESAEEKLARTIAVDAKVQRPSVCNACETFLIHESWAESHLTALTGDLLSHGVTLKGDATSRALDSRIEAAEDADWDTEFLALTAAVKIVSGVQEAVSHIQKHGTKHSEAVLTETPEVVEAFFNQVDASTLYHNASTRFTDGFEFGFGAEVGISTQKLHARGAMGLPALTTTKYLVQGSGQTKGNLPLHEKH</sequence>
<dbReference type="RefSeq" id="WP_107584164.1">
    <property type="nucleotide sequence ID" value="NZ_PZJJ01000006.1"/>
</dbReference>
<dbReference type="SUPFAM" id="SSF53720">
    <property type="entry name" value="ALDH-like"/>
    <property type="match status" value="1"/>
</dbReference>
<comment type="pathway">
    <text evidence="1 7">Amino-acid biosynthesis; L-proline biosynthesis; L-glutamate 5-semialdehyde from L-glutamate: step 2/2.</text>
</comment>
<keyword evidence="5 7" id="KW-0560">Oxidoreductase</keyword>
<dbReference type="InterPro" id="IPR012134">
    <property type="entry name" value="Glu-5-SA_DH"/>
</dbReference>
<dbReference type="FunFam" id="3.40.309.10:FF:000006">
    <property type="entry name" value="Gamma-glutamyl phosphate reductase"/>
    <property type="match status" value="1"/>
</dbReference>
<dbReference type="Gene3D" id="3.40.605.10">
    <property type="entry name" value="Aldehyde Dehydrogenase, Chain A, domain 1"/>
    <property type="match status" value="1"/>
</dbReference>
<name>A0A2T4U825_9BACI</name>
<reference evidence="9 10" key="1">
    <citation type="submission" date="2018-03" db="EMBL/GenBank/DDBJ databases">
        <title>Alkalicoccus saliphilus sp. nov., isolated from a mineral pool.</title>
        <authorList>
            <person name="Zhao B."/>
        </authorList>
    </citation>
    <scope>NUCLEOTIDE SEQUENCE [LARGE SCALE GENOMIC DNA]</scope>
    <source>
        <strain evidence="9 10">6AG</strain>
    </source>
</reference>
<comment type="subcellular location">
    <subcellularLocation>
        <location evidence="7">Cytoplasm</location>
    </subcellularLocation>
</comment>